<dbReference type="EMBL" id="PIQF01000003">
    <property type="protein sequence ID" value="RUO75241.1"/>
    <property type="molecule type" value="Genomic_DNA"/>
</dbReference>
<comment type="caution">
    <text evidence="1">The sequence shown here is derived from an EMBL/GenBank/DDBJ whole genome shotgun (WGS) entry which is preliminary data.</text>
</comment>
<accession>A0A432ZBE5</accession>
<organism evidence="1 2">
    <name type="scientific">Idiomarina seosinensis</name>
    <dbReference type="NCBI Taxonomy" id="281739"/>
    <lineage>
        <taxon>Bacteria</taxon>
        <taxon>Pseudomonadati</taxon>
        <taxon>Pseudomonadota</taxon>
        <taxon>Gammaproteobacteria</taxon>
        <taxon>Alteromonadales</taxon>
        <taxon>Idiomarinaceae</taxon>
        <taxon>Idiomarina</taxon>
    </lineage>
</organism>
<proteinExistence type="predicted"/>
<gene>
    <name evidence="1" type="ORF">CWI81_09680</name>
</gene>
<dbReference type="RefSeq" id="WP_126785113.1">
    <property type="nucleotide sequence ID" value="NZ_PIQF01000003.1"/>
</dbReference>
<dbReference type="Pfam" id="PF06097">
    <property type="entry name" value="DUF945"/>
    <property type="match status" value="1"/>
</dbReference>
<evidence type="ECO:0000313" key="2">
    <source>
        <dbReference type="Proteomes" id="UP000287908"/>
    </source>
</evidence>
<dbReference type="OrthoDB" id="6320601at2"/>
<sequence length="464" mass="50936">MIKNIVLSALGIAVVAAVVTPTFIGKATERDVKSLVEAIDKHPLYGAELKSYQRNWFNSHAVLTFTSELPETEEIAGDRKITLHSGDVTLDLQHGPVLTRYDAGLGTLSWQLTANDQSLRDALTWDADKPLYQAIGSVGITGRGVFRDEIADVSYQNKTQNFTFQISGLQGEGAFSREWSRYQGASGKLVFGIENEPVLLNNVAFETEFKGAMIDALTGGLLENNHLVTVENISSNSNTLAEGLRMMGSTELSEDGETIDVDFEQSIASVAVLSQVAKDLELKLSVDSIDSDFMKAYYQLGIATDGGDPEYQQEQIAALFEQHLDQLIAAKPKLSITELSGKFPDGDFNGKANVVLDEIDTLPSDGVSAEFWRNHLLGEGAIQVDKSLVESIVGLQLRSVLARQMPHMDVESDQFKSKVDQQVTQLISFYLQNGYLVDKNTEYESILEFREGGFLLNGNPIPLI</sequence>
<evidence type="ECO:0000313" key="1">
    <source>
        <dbReference type="EMBL" id="RUO75241.1"/>
    </source>
</evidence>
<name>A0A432ZBE5_9GAMM</name>
<dbReference type="InterPro" id="IPR010352">
    <property type="entry name" value="DUF945"/>
</dbReference>
<reference evidence="1 2" key="1">
    <citation type="journal article" date="2011" name="Front. Microbiol.">
        <title>Genomic signatures of strain selection and enhancement in Bacillus atrophaeus var. globigii, a historical biowarfare simulant.</title>
        <authorList>
            <person name="Gibbons H.S."/>
            <person name="Broomall S.M."/>
            <person name="McNew L.A."/>
            <person name="Daligault H."/>
            <person name="Chapman C."/>
            <person name="Bruce D."/>
            <person name="Karavis M."/>
            <person name="Krepps M."/>
            <person name="McGregor P.A."/>
            <person name="Hong C."/>
            <person name="Park K.H."/>
            <person name="Akmal A."/>
            <person name="Feldman A."/>
            <person name="Lin J.S."/>
            <person name="Chang W.E."/>
            <person name="Higgs B.W."/>
            <person name="Demirev P."/>
            <person name="Lindquist J."/>
            <person name="Liem A."/>
            <person name="Fochler E."/>
            <person name="Read T.D."/>
            <person name="Tapia R."/>
            <person name="Johnson S."/>
            <person name="Bishop-Lilly K.A."/>
            <person name="Detter C."/>
            <person name="Han C."/>
            <person name="Sozhamannan S."/>
            <person name="Rosenzweig C.N."/>
            <person name="Skowronski E.W."/>
        </authorList>
    </citation>
    <scope>NUCLEOTIDE SEQUENCE [LARGE SCALE GENOMIC DNA]</scope>
    <source>
        <strain evidence="1 2">CL-SP19</strain>
    </source>
</reference>
<protein>
    <recommendedName>
        <fullName evidence="3">DUF945 domain-containing protein</fullName>
    </recommendedName>
</protein>
<evidence type="ECO:0008006" key="3">
    <source>
        <dbReference type="Google" id="ProtNLM"/>
    </source>
</evidence>
<dbReference type="AlphaFoldDB" id="A0A432ZBE5"/>
<keyword evidence="2" id="KW-1185">Reference proteome</keyword>
<dbReference type="Proteomes" id="UP000287908">
    <property type="component" value="Unassembled WGS sequence"/>
</dbReference>